<gene>
    <name evidence="2" type="ORF">NAEGRDRAFT_54328</name>
</gene>
<dbReference type="GeneID" id="8862730"/>
<keyword evidence="3" id="KW-1185">Reference proteome</keyword>
<dbReference type="VEuPathDB" id="AmoebaDB:NAEGRDRAFT_54328"/>
<organism evidence="3">
    <name type="scientific">Naegleria gruberi</name>
    <name type="common">Amoeba</name>
    <dbReference type="NCBI Taxonomy" id="5762"/>
    <lineage>
        <taxon>Eukaryota</taxon>
        <taxon>Discoba</taxon>
        <taxon>Heterolobosea</taxon>
        <taxon>Tetramitia</taxon>
        <taxon>Eutetramitia</taxon>
        <taxon>Vahlkampfiidae</taxon>
        <taxon>Naegleria</taxon>
    </lineage>
</organism>
<evidence type="ECO:0000256" key="1">
    <source>
        <dbReference type="SAM" id="MobiDB-lite"/>
    </source>
</evidence>
<reference evidence="2 3" key="1">
    <citation type="journal article" date="2010" name="Cell">
        <title>The genome of Naegleria gruberi illuminates early eukaryotic versatility.</title>
        <authorList>
            <person name="Fritz-Laylin L.K."/>
            <person name="Prochnik S.E."/>
            <person name="Ginger M.L."/>
            <person name="Dacks J.B."/>
            <person name="Carpenter M.L."/>
            <person name="Field M.C."/>
            <person name="Kuo A."/>
            <person name="Paredez A."/>
            <person name="Chapman J."/>
            <person name="Pham J."/>
            <person name="Shu S."/>
            <person name="Neupane R."/>
            <person name="Cipriano M."/>
            <person name="Mancuso J."/>
            <person name="Tu H."/>
            <person name="Salamov A."/>
            <person name="Lindquist E."/>
            <person name="Shapiro H."/>
            <person name="Lucas S."/>
            <person name="Grigoriev I.V."/>
            <person name="Cande W.Z."/>
            <person name="Fulton C."/>
            <person name="Rokhsar D.S."/>
            <person name="Dawson S.C."/>
        </authorList>
    </citation>
    <scope>NUCLEOTIDE SEQUENCE [LARGE SCALE GENOMIC DNA]</scope>
    <source>
        <strain evidence="2 3">NEG-M</strain>
    </source>
</reference>
<dbReference type="EMBL" id="GG738929">
    <property type="protein sequence ID" value="EFC36507.1"/>
    <property type="molecule type" value="Genomic_DNA"/>
</dbReference>
<dbReference type="InParanoid" id="D2W322"/>
<dbReference type="KEGG" id="ngr:NAEGRDRAFT_54328"/>
<feature type="region of interest" description="Disordered" evidence="1">
    <location>
        <begin position="460"/>
        <end position="488"/>
    </location>
</feature>
<evidence type="ECO:0000313" key="2">
    <source>
        <dbReference type="EMBL" id="EFC36507.1"/>
    </source>
</evidence>
<evidence type="ECO:0000313" key="3">
    <source>
        <dbReference type="Proteomes" id="UP000006671"/>
    </source>
</evidence>
<dbReference type="AlphaFoldDB" id="D2W322"/>
<proteinExistence type="predicted"/>
<dbReference type="RefSeq" id="XP_002669251.1">
    <property type="nucleotide sequence ID" value="XM_002669205.1"/>
</dbReference>
<protein>
    <submittedName>
        <fullName evidence="2">Predicted protein</fullName>
    </submittedName>
</protein>
<accession>D2W322</accession>
<dbReference type="Proteomes" id="UP000006671">
    <property type="component" value="Unassembled WGS sequence"/>
</dbReference>
<sequence>MSSLDLAEDFTLQPSTMLLVVDKYMFCHIISFMPYFYQSKFKRLNKYTLKWIEYNQKYLLIQRILKFTSSEEMKKKHPDYYEHIVKDSNRVLLELDDLKHVEREDFVKCDLFSIMEDPEKLLEFIKQFYYLNDKRWLLYWNNVGDAYFSQKTIYDTDMLFDRKYEEAFQLEGNVTMLDEQIARHFFINLTVIGVKTLSVPLPQYLDTLYMVGIAGVEFLFSSLEPSSGEPSTYYHLFHRAIPFFTNCFTSVRKKKGIKKIRNCVPLKTNIQSRKRAEKYLLQCAQAHNVHPSLIPLGELFVYSMFDKEKKSQLNWENAVYFYEKSIISVCEKLRNAAVGKEMDITQFLFTPILEIARKTYLSEKSESKFLTSLNLFHQDGTVKENKERLEYLLKFVDQECFTNLSLPILVRILDSETKSKFQKFYLHTTLQIKKFKLEDYKLYSWENDVMNTALTFMPKKEELPRPAETNSQQKPTKQKNKFTKINVD</sequence>
<name>D2W322_NAEGR</name>